<evidence type="ECO:0000313" key="1">
    <source>
        <dbReference type="EMBL" id="MPC64822.1"/>
    </source>
</evidence>
<dbReference type="Proteomes" id="UP000324222">
    <property type="component" value="Unassembled WGS sequence"/>
</dbReference>
<evidence type="ECO:0000313" key="2">
    <source>
        <dbReference type="Proteomes" id="UP000324222"/>
    </source>
</evidence>
<name>A0A5B7H171_PORTR</name>
<gene>
    <name evidence="1" type="ORF">E2C01_058942</name>
</gene>
<dbReference type="AlphaFoldDB" id="A0A5B7H171"/>
<proteinExistence type="predicted"/>
<organism evidence="1 2">
    <name type="scientific">Portunus trituberculatus</name>
    <name type="common">Swimming crab</name>
    <name type="synonym">Neptunus trituberculatus</name>
    <dbReference type="NCBI Taxonomy" id="210409"/>
    <lineage>
        <taxon>Eukaryota</taxon>
        <taxon>Metazoa</taxon>
        <taxon>Ecdysozoa</taxon>
        <taxon>Arthropoda</taxon>
        <taxon>Crustacea</taxon>
        <taxon>Multicrustacea</taxon>
        <taxon>Malacostraca</taxon>
        <taxon>Eumalacostraca</taxon>
        <taxon>Eucarida</taxon>
        <taxon>Decapoda</taxon>
        <taxon>Pleocyemata</taxon>
        <taxon>Brachyura</taxon>
        <taxon>Eubrachyura</taxon>
        <taxon>Portunoidea</taxon>
        <taxon>Portunidae</taxon>
        <taxon>Portuninae</taxon>
        <taxon>Portunus</taxon>
    </lineage>
</organism>
<accession>A0A5B7H171</accession>
<protein>
    <submittedName>
        <fullName evidence="1">Uncharacterized protein</fullName>
    </submittedName>
</protein>
<comment type="caution">
    <text evidence="1">The sequence shown here is derived from an EMBL/GenBank/DDBJ whole genome shotgun (WGS) entry which is preliminary data.</text>
</comment>
<reference evidence="1 2" key="1">
    <citation type="submission" date="2019-05" db="EMBL/GenBank/DDBJ databases">
        <title>Another draft genome of Portunus trituberculatus and its Hox gene families provides insights of decapod evolution.</title>
        <authorList>
            <person name="Jeong J.-H."/>
            <person name="Song I."/>
            <person name="Kim S."/>
            <person name="Choi T."/>
            <person name="Kim D."/>
            <person name="Ryu S."/>
            <person name="Kim W."/>
        </authorList>
    </citation>
    <scope>NUCLEOTIDE SEQUENCE [LARGE SCALE GENOMIC DNA]</scope>
    <source>
        <tissue evidence="1">Muscle</tissue>
    </source>
</reference>
<dbReference type="EMBL" id="VSRR010022627">
    <property type="protein sequence ID" value="MPC64822.1"/>
    <property type="molecule type" value="Genomic_DNA"/>
</dbReference>
<keyword evidence="2" id="KW-1185">Reference proteome</keyword>
<sequence length="90" mass="9938">MKETWKYLEEDGQDGAEKTLERQAVGGQETGTPLHFASSGLLDYFPPPGGKSWLCISGRIPLVYGRVSCRYPTKPRGTVYMERLSSGRAA</sequence>